<dbReference type="GO" id="GO:0046872">
    <property type="term" value="F:metal ion binding"/>
    <property type="evidence" value="ECO:0007669"/>
    <property type="project" value="UniProtKB-KW"/>
</dbReference>
<comment type="similarity">
    <text evidence="1">Belongs to the SCO1/2 family.</text>
</comment>
<dbReference type="Gene3D" id="3.40.30.10">
    <property type="entry name" value="Glutaredoxin"/>
    <property type="match status" value="1"/>
</dbReference>
<dbReference type="STRING" id="32024.GCA_000788295_01046"/>
<dbReference type="GeneID" id="93091068"/>
<proteinExistence type="inferred from homology"/>
<evidence type="ECO:0000256" key="2">
    <source>
        <dbReference type="ARBA" id="ARBA00023008"/>
    </source>
</evidence>
<reference evidence="5 6" key="1">
    <citation type="submission" date="2018-06" db="EMBL/GenBank/DDBJ databases">
        <authorList>
            <consortium name="Pathogen Informatics"/>
            <person name="Doyle S."/>
        </authorList>
    </citation>
    <scope>NUCLEOTIDE SEQUENCE [LARGE SCALE GENOMIC DNA]</scope>
    <source>
        <strain evidence="5 6">NCTC12475</strain>
    </source>
</reference>
<keyword evidence="2 3" id="KW-0186">Copper</keyword>
<dbReference type="PROSITE" id="PS51352">
    <property type="entry name" value="THIOREDOXIN_2"/>
    <property type="match status" value="1"/>
</dbReference>
<keyword evidence="6" id="KW-1185">Reference proteome</keyword>
<dbReference type="CDD" id="cd02968">
    <property type="entry name" value="SCO"/>
    <property type="match status" value="1"/>
</dbReference>
<gene>
    <name evidence="5" type="ORF">NCTC12475_00628</name>
</gene>
<dbReference type="InterPro" id="IPR036249">
    <property type="entry name" value="Thioredoxin-like_sf"/>
</dbReference>
<feature type="binding site" evidence="3">
    <location>
        <position position="65"/>
    </location>
    <ligand>
        <name>Cu cation</name>
        <dbReference type="ChEBI" id="CHEBI:23378"/>
    </ligand>
</feature>
<feature type="binding site" evidence="3">
    <location>
        <position position="148"/>
    </location>
    <ligand>
        <name>Cu cation</name>
        <dbReference type="ChEBI" id="CHEBI:23378"/>
    </ligand>
</feature>
<dbReference type="PANTHER" id="PTHR12151">
    <property type="entry name" value="ELECTRON TRANSPORT PROTIN SCO1/SENC FAMILY MEMBER"/>
    <property type="match status" value="1"/>
</dbReference>
<protein>
    <submittedName>
        <fullName evidence="5">SCO1/SenC family protein</fullName>
    </submittedName>
</protein>
<name>A0A381DIB0_9BACT</name>
<dbReference type="AlphaFoldDB" id="A0A381DIB0"/>
<organism evidence="5 6">
    <name type="scientific">Campylobacter sputorum subsp. sputorum</name>
    <dbReference type="NCBI Taxonomy" id="32024"/>
    <lineage>
        <taxon>Bacteria</taxon>
        <taxon>Pseudomonadati</taxon>
        <taxon>Campylobacterota</taxon>
        <taxon>Epsilonproteobacteria</taxon>
        <taxon>Campylobacterales</taxon>
        <taxon>Campylobacteraceae</taxon>
        <taxon>Campylobacter</taxon>
    </lineage>
</organism>
<keyword evidence="4" id="KW-1015">Disulfide bond</keyword>
<dbReference type="InterPro" id="IPR013766">
    <property type="entry name" value="Thioredoxin_domain"/>
</dbReference>
<dbReference type="OrthoDB" id="9790194at2"/>
<evidence type="ECO:0000256" key="4">
    <source>
        <dbReference type="PIRSR" id="PIRSR603782-2"/>
    </source>
</evidence>
<dbReference type="InterPro" id="IPR003782">
    <property type="entry name" value="SCO1/SenC"/>
</dbReference>
<feature type="binding site" evidence="3">
    <location>
        <position position="61"/>
    </location>
    <ligand>
        <name>Cu cation</name>
        <dbReference type="ChEBI" id="CHEBI:23378"/>
    </ligand>
</feature>
<dbReference type="RefSeq" id="WP_089182841.1">
    <property type="nucleotide sequence ID" value="NZ_CP043427.1"/>
</dbReference>
<evidence type="ECO:0000256" key="1">
    <source>
        <dbReference type="ARBA" id="ARBA00010996"/>
    </source>
</evidence>
<sequence>MKNILTYIALAVVIFAISFGVSNILKDKNKYDFSAQSIDGKVTMGSFDGKYKIFYFGYTFCPDVCPTTLTLVSTALENNPKKDEIMIVFVTLDPQRDKVKETDEFVKYFYPNSVGIVVDNLDKMTSNFGVKYQIVDLKDSQMQYSVAHSSAIYLFDKDGNFVKEVTNLTMQEIKSSIEELLKH</sequence>
<dbReference type="PANTHER" id="PTHR12151:SF25">
    <property type="entry name" value="LINALOOL DEHYDRATASE_ISOMERASE DOMAIN-CONTAINING PROTEIN"/>
    <property type="match status" value="1"/>
</dbReference>
<accession>A0A381DIB0</accession>
<keyword evidence="3" id="KW-0479">Metal-binding</keyword>
<feature type="disulfide bond" description="Redox-active" evidence="4">
    <location>
        <begin position="61"/>
        <end position="65"/>
    </location>
</feature>
<dbReference type="Proteomes" id="UP000254920">
    <property type="component" value="Unassembled WGS sequence"/>
</dbReference>
<evidence type="ECO:0000256" key="3">
    <source>
        <dbReference type="PIRSR" id="PIRSR603782-1"/>
    </source>
</evidence>
<dbReference type="Pfam" id="PF02630">
    <property type="entry name" value="SCO1-SenC"/>
    <property type="match status" value="1"/>
</dbReference>
<dbReference type="SUPFAM" id="SSF52833">
    <property type="entry name" value="Thioredoxin-like"/>
    <property type="match status" value="1"/>
</dbReference>
<dbReference type="EMBL" id="UFVD01000001">
    <property type="protein sequence ID" value="SUX10433.1"/>
    <property type="molecule type" value="Genomic_DNA"/>
</dbReference>
<evidence type="ECO:0000313" key="6">
    <source>
        <dbReference type="Proteomes" id="UP000254920"/>
    </source>
</evidence>
<evidence type="ECO:0000313" key="5">
    <source>
        <dbReference type="EMBL" id="SUX10433.1"/>
    </source>
</evidence>